<dbReference type="Proteomes" id="UP000059680">
    <property type="component" value="Chromosome 6"/>
</dbReference>
<evidence type="ECO:0000313" key="3">
    <source>
        <dbReference type="Proteomes" id="UP000059680"/>
    </source>
</evidence>
<keyword evidence="3" id="KW-1185">Reference proteome</keyword>
<dbReference type="PaxDb" id="39947-A0A0P0WSG4"/>
<dbReference type="InParanoid" id="A0A0P0WSG4"/>
<protein>
    <submittedName>
        <fullName evidence="2">Os06g0149350 protein</fullName>
    </submittedName>
</protein>
<reference evidence="2 3" key="3">
    <citation type="journal article" date="2013" name="Rice">
        <title>Improvement of the Oryza sativa Nipponbare reference genome using next generation sequence and optical map data.</title>
        <authorList>
            <person name="Kawahara Y."/>
            <person name="de la Bastide M."/>
            <person name="Hamilton J.P."/>
            <person name="Kanamori H."/>
            <person name="McCombie W.R."/>
            <person name="Ouyang S."/>
            <person name="Schwartz D.C."/>
            <person name="Tanaka T."/>
            <person name="Wu J."/>
            <person name="Zhou S."/>
            <person name="Childs K.L."/>
            <person name="Davidson R.M."/>
            <person name="Lin H."/>
            <person name="Quesada-Ocampo L."/>
            <person name="Vaillancourt B."/>
            <person name="Sakai H."/>
            <person name="Lee S.S."/>
            <person name="Kim J."/>
            <person name="Numa H."/>
            <person name="Itoh T."/>
            <person name="Buell C.R."/>
            <person name="Matsumoto T."/>
        </authorList>
    </citation>
    <scope>NUCLEOTIDE SEQUENCE [LARGE SCALE GENOMIC DNA]</scope>
    <source>
        <strain evidence="3">cv. Nipponbare</strain>
    </source>
</reference>
<gene>
    <name evidence="2" type="ordered locus">Os06g0149350</name>
    <name evidence="2" type="ORF">OSNPB_060149350</name>
</gene>
<feature type="region of interest" description="Disordered" evidence="1">
    <location>
        <begin position="1"/>
        <end position="20"/>
    </location>
</feature>
<reference evidence="3" key="1">
    <citation type="journal article" date="2005" name="Nature">
        <title>The map-based sequence of the rice genome.</title>
        <authorList>
            <consortium name="International rice genome sequencing project (IRGSP)"/>
            <person name="Matsumoto T."/>
            <person name="Wu J."/>
            <person name="Kanamori H."/>
            <person name="Katayose Y."/>
            <person name="Fujisawa M."/>
            <person name="Namiki N."/>
            <person name="Mizuno H."/>
            <person name="Yamamoto K."/>
            <person name="Antonio B.A."/>
            <person name="Baba T."/>
            <person name="Sakata K."/>
            <person name="Nagamura Y."/>
            <person name="Aoki H."/>
            <person name="Arikawa K."/>
            <person name="Arita K."/>
            <person name="Bito T."/>
            <person name="Chiden Y."/>
            <person name="Fujitsuka N."/>
            <person name="Fukunaka R."/>
            <person name="Hamada M."/>
            <person name="Harada C."/>
            <person name="Hayashi A."/>
            <person name="Hijishita S."/>
            <person name="Honda M."/>
            <person name="Hosokawa S."/>
            <person name="Ichikawa Y."/>
            <person name="Idonuma A."/>
            <person name="Iijima M."/>
            <person name="Ikeda M."/>
            <person name="Ikeno M."/>
            <person name="Ito K."/>
            <person name="Ito S."/>
            <person name="Ito T."/>
            <person name="Ito Y."/>
            <person name="Ito Y."/>
            <person name="Iwabuchi A."/>
            <person name="Kamiya K."/>
            <person name="Karasawa W."/>
            <person name="Kurita K."/>
            <person name="Katagiri S."/>
            <person name="Kikuta A."/>
            <person name="Kobayashi H."/>
            <person name="Kobayashi N."/>
            <person name="Machita K."/>
            <person name="Maehara T."/>
            <person name="Masukawa M."/>
            <person name="Mizubayashi T."/>
            <person name="Mukai Y."/>
            <person name="Nagasaki H."/>
            <person name="Nagata Y."/>
            <person name="Naito S."/>
            <person name="Nakashima M."/>
            <person name="Nakama Y."/>
            <person name="Nakamichi Y."/>
            <person name="Nakamura M."/>
            <person name="Meguro A."/>
            <person name="Negishi M."/>
            <person name="Ohta I."/>
            <person name="Ohta T."/>
            <person name="Okamoto M."/>
            <person name="Ono N."/>
            <person name="Saji S."/>
            <person name="Sakaguchi M."/>
            <person name="Sakai K."/>
            <person name="Shibata M."/>
            <person name="Shimokawa T."/>
            <person name="Song J."/>
            <person name="Takazaki Y."/>
            <person name="Terasawa K."/>
            <person name="Tsugane M."/>
            <person name="Tsuji K."/>
            <person name="Ueda S."/>
            <person name="Waki K."/>
            <person name="Yamagata H."/>
            <person name="Yamamoto M."/>
            <person name="Yamamoto S."/>
            <person name="Yamane H."/>
            <person name="Yoshiki S."/>
            <person name="Yoshihara R."/>
            <person name="Yukawa K."/>
            <person name="Zhong H."/>
            <person name="Yano M."/>
            <person name="Yuan Q."/>
            <person name="Ouyang S."/>
            <person name="Liu J."/>
            <person name="Jones K.M."/>
            <person name="Gansberger K."/>
            <person name="Moffat K."/>
            <person name="Hill J."/>
            <person name="Bera J."/>
            <person name="Fadrosh D."/>
            <person name="Jin S."/>
            <person name="Johri S."/>
            <person name="Kim M."/>
            <person name="Overton L."/>
            <person name="Reardon M."/>
            <person name="Tsitrin T."/>
            <person name="Vuong H."/>
            <person name="Weaver B."/>
            <person name="Ciecko A."/>
            <person name="Tallon L."/>
            <person name="Jackson J."/>
            <person name="Pai G."/>
            <person name="Aken S.V."/>
            <person name="Utterback T."/>
            <person name="Reidmuller S."/>
            <person name="Feldblyum T."/>
            <person name="Hsiao J."/>
            <person name="Zismann V."/>
            <person name="Iobst S."/>
            <person name="de Vazeille A.R."/>
            <person name="Buell C.R."/>
            <person name="Ying K."/>
            <person name="Li Y."/>
            <person name="Lu T."/>
            <person name="Huang Y."/>
            <person name="Zhao Q."/>
            <person name="Feng Q."/>
            <person name="Zhang L."/>
            <person name="Zhu J."/>
            <person name="Weng Q."/>
            <person name="Mu J."/>
            <person name="Lu Y."/>
            <person name="Fan D."/>
            <person name="Liu Y."/>
            <person name="Guan J."/>
            <person name="Zhang Y."/>
            <person name="Yu S."/>
            <person name="Liu X."/>
            <person name="Zhang Y."/>
            <person name="Hong G."/>
            <person name="Han B."/>
            <person name="Choisne N."/>
            <person name="Demange N."/>
            <person name="Orjeda G."/>
            <person name="Samain S."/>
            <person name="Cattolico L."/>
            <person name="Pelletier E."/>
            <person name="Couloux A."/>
            <person name="Segurens B."/>
            <person name="Wincker P."/>
            <person name="D'Hont A."/>
            <person name="Scarpelli C."/>
            <person name="Weissenbach J."/>
            <person name="Salanoubat M."/>
            <person name="Quetier F."/>
            <person name="Yu Y."/>
            <person name="Kim H.R."/>
            <person name="Rambo T."/>
            <person name="Currie J."/>
            <person name="Collura K."/>
            <person name="Luo M."/>
            <person name="Yang T."/>
            <person name="Ammiraju J.S.S."/>
            <person name="Engler F."/>
            <person name="Soderlund C."/>
            <person name="Wing R.A."/>
            <person name="Palmer L.E."/>
            <person name="de la Bastide M."/>
            <person name="Spiegel L."/>
            <person name="Nascimento L."/>
            <person name="Zutavern T."/>
            <person name="O'Shaughnessy A."/>
            <person name="Dike S."/>
            <person name="Dedhia N."/>
            <person name="Preston R."/>
            <person name="Balija V."/>
            <person name="McCombie W.R."/>
            <person name="Chow T."/>
            <person name="Chen H."/>
            <person name="Chung M."/>
            <person name="Chen C."/>
            <person name="Shaw J."/>
            <person name="Wu H."/>
            <person name="Hsiao K."/>
            <person name="Chao Y."/>
            <person name="Chu M."/>
            <person name="Cheng C."/>
            <person name="Hour A."/>
            <person name="Lee P."/>
            <person name="Lin S."/>
            <person name="Lin Y."/>
            <person name="Liou J."/>
            <person name="Liu S."/>
            <person name="Hsing Y."/>
            <person name="Raghuvanshi S."/>
            <person name="Mohanty A."/>
            <person name="Bharti A.K."/>
            <person name="Gaur A."/>
            <person name="Gupta V."/>
            <person name="Kumar D."/>
            <person name="Ravi V."/>
            <person name="Vij S."/>
            <person name="Kapur A."/>
            <person name="Khurana P."/>
            <person name="Khurana P."/>
            <person name="Khurana J.P."/>
            <person name="Tyagi A.K."/>
            <person name="Gaikwad K."/>
            <person name="Singh A."/>
            <person name="Dalal V."/>
            <person name="Srivastava S."/>
            <person name="Dixit A."/>
            <person name="Pal A.K."/>
            <person name="Ghazi I.A."/>
            <person name="Yadav M."/>
            <person name="Pandit A."/>
            <person name="Bhargava A."/>
            <person name="Sureshbabu K."/>
            <person name="Batra K."/>
            <person name="Sharma T.R."/>
            <person name="Mohapatra T."/>
            <person name="Singh N.K."/>
            <person name="Messing J."/>
            <person name="Nelson A.B."/>
            <person name="Fuks G."/>
            <person name="Kavchok S."/>
            <person name="Keizer G."/>
            <person name="Linton E."/>
            <person name="Llaca V."/>
            <person name="Song R."/>
            <person name="Tanyolac B."/>
            <person name="Young S."/>
            <person name="Ho-Il K."/>
            <person name="Hahn J.H."/>
            <person name="Sangsakoo G."/>
            <person name="Vanavichit A."/>
            <person name="de Mattos Luiz.A.T."/>
            <person name="Zimmer P.D."/>
            <person name="Malone G."/>
            <person name="Dellagostin O."/>
            <person name="de Oliveira A.C."/>
            <person name="Bevan M."/>
            <person name="Bancroft I."/>
            <person name="Minx P."/>
            <person name="Cordum H."/>
            <person name="Wilson R."/>
            <person name="Cheng Z."/>
            <person name="Jin W."/>
            <person name="Jiang J."/>
            <person name="Leong S.A."/>
            <person name="Iwama H."/>
            <person name="Gojobori T."/>
            <person name="Itoh T."/>
            <person name="Niimura Y."/>
            <person name="Fujii Y."/>
            <person name="Habara T."/>
            <person name="Sakai H."/>
            <person name="Sato Y."/>
            <person name="Wilson G."/>
            <person name="Kumar K."/>
            <person name="McCouch S."/>
            <person name="Juretic N."/>
            <person name="Hoen D."/>
            <person name="Wright S."/>
            <person name="Bruskiewich R."/>
            <person name="Bureau T."/>
            <person name="Miyao A."/>
            <person name="Hirochika H."/>
            <person name="Nishikawa T."/>
            <person name="Kadowaki K."/>
            <person name="Sugiura M."/>
            <person name="Burr B."/>
            <person name="Sasaki T."/>
        </authorList>
    </citation>
    <scope>NUCLEOTIDE SEQUENCE [LARGE SCALE GENOMIC DNA]</scope>
    <source>
        <strain evidence="3">cv. Nipponbare</strain>
    </source>
</reference>
<dbReference type="EMBL" id="AP014962">
    <property type="protein sequence ID" value="BAS96172.1"/>
    <property type="molecule type" value="Genomic_DNA"/>
</dbReference>
<reference evidence="2 3" key="2">
    <citation type="journal article" date="2013" name="Plant Cell Physiol.">
        <title>Rice Annotation Project Database (RAP-DB): an integrative and interactive database for rice genomics.</title>
        <authorList>
            <person name="Sakai H."/>
            <person name="Lee S.S."/>
            <person name="Tanaka T."/>
            <person name="Numa H."/>
            <person name="Kim J."/>
            <person name="Kawahara Y."/>
            <person name="Wakimoto H."/>
            <person name="Yang C.C."/>
            <person name="Iwamoto M."/>
            <person name="Abe T."/>
            <person name="Yamada Y."/>
            <person name="Muto A."/>
            <person name="Inokuchi H."/>
            <person name="Ikemura T."/>
            <person name="Matsumoto T."/>
            <person name="Sasaki T."/>
            <person name="Itoh T."/>
        </authorList>
    </citation>
    <scope>NUCLEOTIDE SEQUENCE [LARGE SCALE GENOMIC DNA]</scope>
    <source>
        <strain evidence="3">cv. Nipponbare</strain>
    </source>
</reference>
<name>A0A0P0WSG4_ORYSJ</name>
<evidence type="ECO:0000256" key="1">
    <source>
        <dbReference type="SAM" id="MobiDB-lite"/>
    </source>
</evidence>
<dbReference type="AlphaFoldDB" id="A0A0P0WSG4"/>
<sequence length="95" mass="10716">MSVTLFSFTPPGFPDNTSRKVPLPDVGLDLKLRKMKGSPEMSRTPRFGPTLMWAARERLSPFRPNFEWAARPESPRGISPSRWIVEQWLGSSATA</sequence>
<organism evidence="2 3">
    <name type="scientific">Oryza sativa subsp. japonica</name>
    <name type="common">Rice</name>
    <dbReference type="NCBI Taxonomy" id="39947"/>
    <lineage>
        <taxon>Eukaryota</taxon>
        <taxon>Viridiplantae</taxon>
        <taxon>Streptophyta</taxon>
        <taxon>Embryophyta</taxon>
        <taxon>Tracheophyta</taxon>
        <taxon>Spermatophyta</taxon>
        <taxon>Magnoliopsida</taxon>
        <taxon>Liliopsida</taxon>
        <taxon>Poales</taxon>
        <taxon>Poaceae</taxon>
        <taxon>BOP clade</taxon>
        <taxon>Oryzoideae</taxon>
        <taxon>Oryzeae</taxon>
        <taxon>Oryzinae</taxon>
        <taxon>Oryza</taxon>
        <taxon>Oryza sativa</taxon>
    </lineage>
</organism>
<evidence type="ECO:0000313" key="2">
    <source>
        <dbReference type="EMBL" id="BAS96172.1"/>
    </source>
</evidence>
<accession>A0A0P0WSG4</accession>
<proteinExistence type="predicted"/>